<keyword evidence="6" id="KW-0238">DNA-binding</keyword>
<evidence type="ECO:0000313" key="7">
    <source>
        <dbReference type="Proteomes" id="UP000250443"/>
    </source>
</evidence>
<dbReference type="Proteomes" id="UP000638986">
    <property type="component" value="Unassembled WGS sequence"/>
</dbReference>
<evidence type="ECO:0000313" key="8">
    <source>
        <dbReference type="Proteomes" id="UP000626180"/>
    </source>
</evidence>
<dbReference type="InterPro" id="IPR037873">
    <property type="entry name" value="BamE-like"/>
</dbReference>
<dbReference type="Proteomes" id="UP000626180">
    <property type="component" value="Unassembled WGS sequence"/>
</dbReference>
<dbReference type="GO" id="GO:0019867">
    <property type="term" value="C:outer membrane"/>
    <property type="evidence" value="ECO:0007669"/>
    <property type="project" value="InterPro"/>
</dbReference>
<dbReference type="InterPro" id="IPR007450">
    <property type="entry name" value="BamE_dom"/>
</dbReference>
<name>A0A2X2CWY4_PSELU</name>
<evidence type="ECO:0000313" key="4">
    <source>
        <dbReference type="EMBL" id="MBF8641938.1"/>
    </source>
</evidence>
<evidence type="ECO:0000313" key="6">
    <source>
        <dbReference type="EMBL" id="SPZ11554.1"/>
    </source>
</evidence>
<keyword evidence="2" id="KW-0472">Membrane</keyword>
<gene>
    <name evidence="6" type="primary">osmE</name>
    <name evidence="5" type="ORF">I5Q09_16190</name>
    <name evidence="4" type="ORF">IRZ65_14725</name>
    <name evidence="6" type="ORF">NCTC11842_03800</name>
</gene>
<keyword evidence="8" id="KW-1185">Reference proteome</keyword>
<sequence>MYKKTLAVVALAAVAAGCSSVKENVDTAKDRIEYREQPLVRDVKTGMTKEQVLQIGGTPSTQYTRKVKPGSCNNYVLNRDGKEQVFSVGFDSAGRVDSKGFETCESADHY</sequence>
<organism evidence="6 7">
    <name type="scientific">Pseudomonas luteola</name>
    <dbReference type="NCBI Taxonomy" id="47886"/>
    <lineage>
        <taxon>Bacteria</taxon>
        <taxon>Pseudomonadati</taxon>
        <taxon>Pseudomonadota</taxon>
        <taxon>Gammaproteobacteria</taxon>
        <taxon>Pseudomonadales</taxon>
        <taxon>Pseudomonadaceae</taxon>
        <taxon>Pseudomonas</taxon>
    </lineage>
</organism>
<evidence type="ECO:0000313" key="9">
    <source>
        <dbReference type="Proteomes" id="UP000638986"/>
    </source>
</evidence>
<dbReference type="RefSeq" id="WP_010795560.1">
    <property type="nucleotide sequence ID" value="NZ_CP053063.1"/>
</dbReference>
<dbReference type="Proteomes" id="UP000250443">
    <property type="component" value="Unassembled WGS sequence"/>
</dbReference>
<keyword evidence="4" id="KW-0449">Lipoprotein</keyword>
<dbReference type="Gene3D" id="3.30.1450.10">
    <property type="match status" value="1"/>
</dbReference>
<dbReference type="EMBL" id="UAUF01000014">
    <property type="protein sequence ID" value="SPZ11554.1"/>
    <property type="molecule type" value="Genomic_DNA"/>
</dbReference>
<evidence type="ECO:0000313" key="5">
    <source>
        <dbReference type="EMBL" id="MBH3440227.1"/>
    </source>
</evidence>
<accession>A0A2X2CWY4</accession>
<feature type="domain" description="Outer membrane protein assembly factor BamE" evidence="3">
    <location>
        <begin position="34"/>
        <end position="99"/>
    </location>
</feature>
<evidence type="ECO:0000256" key="1">
    <source>
        <dbReference type="ARBA" id="ARBA00022729"/>
    </source>
</evidence>
<reference evidence="5 9" key="3">
    <citation type="submission" date="2020-11" db="EMBL/GenBank/DDBJ databases">
        <title>Enhanced detection system for hospital associated transmission using whole genome sequencing surveillance.</title>
        <authorList>
            <person name="Harrison L.H."/>
            <person name="Van Tyne D."/>
            <person name="Marsh J.W."/>
            <person name="Griffith M.P."/>
            <person name="Snyder D.J."/>
            <person name="Cooper V.S."/>
            <person name="Mustapha M."/>
        </authorList>
    </citation>
    <scope>NUCLEOTIDE SEQUENCE [LARGE SCALE GENOMIC DNA]</scope>
    <source>
        <strain evidence="5 9">PSB00013</strain>
    </source>
</reference>
<reference evidence="6 7" key="1">
    <citation type="submission" date="2018-06" db="EMBL/GenBank/DDBJ databases">
        <authorList>
            <consortium name="Pathogen Informatics"/>
            <person name="Doyle S."/>
        </authorList>
    </citation>
    <scope>NUCLEOTIDE SEQUENCE [LARGE SCALE GENOMIC DNA]</scope>
    <source>
        <strain evidence="6 7">NCTC11842</strain>
    </source>
</reference>
<evidence type="ECO:0000256" key="2">
    <source>
        <dbReference type="ARBA" id="ARBA00023136"/>
    </source>
</evidence>
<dbReference type="EMBL" id="JADMCD010000007">
    <property type="protein sequence ID" value="MBF8641938.1"/>
    <property type="molecule type" value="Genomic_DNA"/>
</dbReference>
<dbReference type="Pfam" id="PF04355">
    <property type="entry name" value="BamE"/>
    <property type="match status" value="1"/>
</dbReference>
<proteinExistence type="predicted"/>
<dbReference type="NCBIfam" id="NF008423">
    <property type="entry name" value="PRK11251.1"/>
    <property type="match status" value="1"/>
</dbReference>
<dbReference type="GO" id="GO:0003677">
    <property type="term" value="F:DNA binding"/>
    <property type="evidence" value="ECO:0007669"/>
    <property type="project" value="UniProtKB-KW"/>
</dbReference>
<dbReference type="EMBL" id="JADTXM010000011">
    <property type="protein sequence ID" value="MBH3440227.1"/>
    <property type="molecule type" value="Genomic_DNA"/>
</dbReference>
<protein>
    <submittedName>
        <fullName evidence="6">DNA-binding transcriptional activator OsmE</fullName>
    </submittedName>
    <submittedName>
        <fullName evidence="4">Osmotically-inducible lipoprotein OsmE</fullName>
    </submittedName>
</protein>
<dbReference type="AlphaFoldDB" id="A0A2X2CWY4"/>
<evidence type="ECO:0000259" key="3">
    <source>
        <dbReference type="Pfam" id="PF04355"/>
    </source>
</evidence>
<keyword evidence="1" id="KW-0732">Signal</keyword>
<dbReference type="PROSITE" id="PS51257">
    <property type="entry name" value="PROKAR_LIPOPROTEIN"/>
    <property type="match status" value="1"/>
</dbReference>
<reference evidence="4 8" key="2">
    <citation type="submission" date="2020-10" db="EMBL/GenBank/DDBJ databases">
        <title>Genome sequences of Pseudomonas isolates.</title>
        <authorList>
            <person name="Wessels L."/>
            <person name="Reich F."/>
            <person name="Hammerl J."/>
        </authorList>
    </citation>
    <scope>NUCLEOTIDE SEQUENCE [LARGE SCALE GENOMIC DNA]</scope>
    <source>
        <strain evidence="4 8">20-MO00624-0</strain>
    </source>
</reference>